<feature type="compositionally biased region" description="Pro residues" evidence="10">
    <location>
        <begin position="137"/>
        <end position="153"/>
    </location>
</feature>
<evidence type="ECO:0000256" key="7">
    <source>
        <dbReference type="ARBA" id="ARBA00023288"/>
    </source>
</evidence>
<dbReference type="Gene3D" id="2.60.40.420">
    <property type="entry name" value="Cupredoxins - blue copper proteins"/>
    <property type="match status" value="1"/>
</dbReference>
<dbReference type="InterPro" id="IPR041846">
    <property type="entry name" value="ENL_dom"/>
</dbReference>
<keyword evidence="6" id="KW-0325">Glycoprotein</keyword>
<evidence type="ECO:0000313" key="14">
    <source>
        <dbReference type="EMBL" id="KAJ4734327.1"/>
    </source>
</evidence>
<dbReference type="CDD" id="cd11019">
    <property type="entry name" value="OsENODL1_like"/>
    <property type="match status" value="1"/>
</dbReference>
<dbReference type="FunFam" id="2.60.40.420:FF:000010">
    <property type="entry name" value="Early nodulin-like protein 1"/>
    <property type="match status" value="1"/>
</dbReference>
<evidence type="ECO:0000256" key="1">
    <source>
        <dbReference type="ARBA" id="ARBA00004589"/>
    </source>
</evidence>
<dbReference type="GO" id="GO:0012505">
    <property type="term" value="C:endomembrane system"/>
    <property type="evidence" value="ECO:0007669"/>
    <property type="project" value="UniProtKB-SubCell"/>
</dbReference>
<dbReference type="GO" id="GO:0005886">
    <property type="term" value="C:plasma membrane"/>
    <property type="evidence" value="ECO:0007669"/>
    <property type="project" value="TreeGrafter"/>
</dbReference>
<dbReference type="PROSITE" id="PS51485">
    <property type="entry name" value="PHYTOCYANIN"/>
    <property type="match status" value="1"/>
</dbReference>
<evidence type="ECO:0000256" key="2">
    <source>
        <dbReference type="ARBA" id="ARBA00022622"/>
    </source>
</evidence>
<dbReference type="InterPro" id="IPR003245">
    <property type="entry name" value="Phytocyanin_dom"/>
</dbReference>
<evidence type="ECO:0000256" key="9">
    <source>
        <dbReference type="ARBA" id="ARBA00037868"/>
    </source>
</evidence>
<evidence type="ECO:0000313" key="15">
    <source>
        <dbReference type="Proteomes" id="UP001140206"/>
    </source>
</evidence>
<dbReference type="AlphaFoldDB" id="A0AAV8AUR6"/>
<evidence type="ECO:0000256" key="8">
    <source>
        <dbReference type="ARBA" id="ARBA00035011"/>
    </source>
</evidence>
<protein>
    <submittedName>
        <fullName evidence="14">Early nodulin-like protein 1</fullName>
    </submittedName>
</protein>
<comment type="subcellular location">
    <subcellularLocation>
        <location evidence="9">Endomembrane system</location>
        <topology evidence="9">Lipid-anchor</topology>
    </subcellularLocation>
    <subcellularLocation>
        <location evidence="1">Membrane</location>
        <topology evidence="1">Lipid-anchor</topology>
        <topology evidence="1">GPI-anchor</topology>
    </subcellularLocation>
</comment>
<feature type="region of interest" description="Disordered" evidence="10">
    <location>
        <begin position="132"/>
        <end position="182"/>
    </location>
</feature>
<dbReference type="EMBL" id="JAMFTS010004915">
    <property type="protein sequence ID" value="KAJ4734327.1"/>
    <property type="molecule type" value="Genomic_DNA"/>
</dbReference>
<feature type="transmembrane region" description="Helical" evidence="11">
    <location>
        <begin position="183"/>
        <end position="205"/>
    </location>
</feature>
<keyword evidence="2" id="KW-0336">GPI-anchor</keyword>
<accession>A0AAV8AUR6</accession>
<evidence type="ECO:0000256" key="4">
    <source>
        <dbReference type="ARBA" id="ARBA00023136"/>
    </source>
</evidence>
<reference evidence="14" key="1">
    <citation type="submission" date="2022-08" db="EMBL/GenBank/DDBJ databases">
        <authorList>
            <person name="Marques A."/>
        </authorList>
    </citation>
    <scope>NUCLEOTIDE SEQUENCE</scope>
    <source>
        <strain evidence="14">RhyPub2mFocal</strain>
        <tissue evidence="14">Leaves</tissue>
    </source>
</reference>
<evidence type="ECO:0000256" key="6">
    <source>
        <dbReference type="ARBA" id="ARBA00023180"/>
    </source>
</evidence>
<feature type="signal peptide" evidence="12">
    <location>
        <begin position="1"/>
        <end position="20"/>
    </location>
</feature>
<dbReference type="InterPro" id="IPR008972">
    <property type="entry name" value="Cupredoxin"/>
</dbReference>
<keyword evidence="7" id="KW-0449">Lipoprotein</keyword>
<dbReference type="PANTHER" id="PTHR33021:SF376">
    <property type="entry name" value="OS01G0788700 PROTEIN"/>
    <property type="match status" value="1"/>
</dbReference>
<dbReference type="InterPro" id="IPR039391">
    <property type="entry name" value="Phytocyanin-like"/>
</dbReference>
<dbReference type="GO" id="GO:0098552">
    <property type="term" value="C:side of membrane"/>
    <property type="evidence" value="ECO:0007669"/>
    <property type="project" value="UniProtKB-KW"/>
</dbReference>
<organism evidence="14 15">
    <name type="scientific">Rhynchospora pubera</name>
    <dbReference type="NCBI Taxonomy" id="906938"/>
    <lineage>
        <taxon>Eukaryota</taxon>
        <taxon>Viridiplantae</taxon>
        <taxon>Streptophyta</taxon>
        <taxon>Embryophyta</taxon>
        <taxon>Tracheophyta</taxon>
        <taxon>Spermatophyta</taxon>
        <taxon>Magnoliopsida</taxon>
        <taxon>Liliopsida</taxon>
        <taxon>Poales</taxon>
        <taxon>Cyperaceae</taxon>
        <taxon>Cyperoideae</taxon>
        <taxon>Rhynchosporeae</taxon>
        <taxon>Rhynchospora</taxon>
    </lineage>
</organism>
<feature type="chain" id="PRO_5043798672" evidence="12">
    <location>
        <begin position="21"/>
        <end position="206"/>
    </location>
</feature>
<dbReference type="SUPFAM" id="SSF49503">
    <property type="entry name" value="Cupredoxins"/>
    <property type="match status" value="1"/>
</dbReference>
<name>A0AAV8AUR6_9POAL</name>
<feature type="domain" description="Phytocyanin" evidence="13">
    <location>
        <begin position="21"/>
        <end position="124"/>
    </location>
</feature>
<keyword evidence="3 12" id="KW-0732">Signal</keyword>
<sequence length="206" mass="21679">MAKGLVVTLCFVLLVSVTAATQFKVGGSGEWKVPESGAKSYNQWAEANRFKMDDNIAFTYPANQDSVLLVDLNAYNSCDVSSPIDRFTDGNTIFTFARSGSFYFISGNQDNCKNGEKLHIVVLANRNNSTGLAPSPSLSPPVEAPPAEAPPAEAPSASSAPPPPSDQGEITPSSSTPPPPNAASFPMISLMGILGLAFVPFLNILV</sequence>
<keyword evidence="4 11" id="KW-0472">Membrane</keyword>
<dbReference type="Proteomes" id="UP001140206">
    <property type="component" value="Unassembled WGS sequence"/>
</dbReference>
<dbReference type="PANTHER" id="PTHR33021">
    <property type="entry name" value="BLUE COPPER PROTEIN"/>
    <property type="match status" value="1"/>
</dbReference>
<evidence type="ECO:0000259" key="13">
    <source>
        <dbReference type="PROSITE" id="PS51485"/>
    </source>
</evidence>
<keyword evidence="11" id="KW-0812">Transmembrane</keyword>
<keyword evidence="11" id="KW-1133">Transmembrane helix</keyword>
<keyword evidence="15" id="KW-1185">Reference proteome</keyword>
<evidence type="ECO:0000256" key="10">
    <source>
        <dbReference type="SAM" id="MobiDB-lite"/>
    </source>
</evidence>
<evidence type="ECO:0000256" key="5">
    <source>
        <dbReference type="ARBA" id="ARBA00023157"/>
    </source>
</evidence>
<evidence type="ECO:0000256" key="11">
    <source>
        <dbReference type="SAM" id="Phobius"/>
    </source>
</evidence>
<proteinExistence type="inferred from homology"/>
<dbReference type="Pfam" id="PF02298">
    <property type="entry name" value="Cu_bind_like"/>
    <property type="match status" value="1"/>
</dbReference>
<keyword evidence="5" id="KW-1015">Disulfide bond</keyword>
<comment type="similarity">
    <text evidence="8">Belongs to the early nodulin-like (ENODL) family.</text>
</comment>
<gene>
    <name evidence="14" type="ORF">LUZ62_014211</name>
</gene>
<dbReference type="GO" id="GO:0009055">
    <property type="term" value="F:electron transfer activity"/>
    <property type="evidence" value="ECO:0007669"/>
    <property type="project" value="InterPro"/>
</dbReference>
<evidence type="ECO:0000256" key="12">
    <source>
        <dbReference type="SAM" id="SignalP"/>
    </source>
</evidence>
<evidence type="ECO:0000256" key="3">
    <source>
        <dbReference type="ARBA" id="ARBA00022729"/>
    </source>
</evidence>
<comment type="caution">
    <text evidence="14">The sequence shown here is derived from an EMBL/GenBank/DDBJ whole genome shotgun (WGS) entry which is preliminary data.</text>
</comment>